<dbReference type="EMBL" id="SMKW01000063">
    <property type="protein sequence ID" value="TDD41024.1"/>
    <property type="molecule type" value="Genomic_DNA"/>
</dbReference>
<comment type="caution">
    <text evidence="1">The sequence shown here is derived from an EMBL/GenBank/DDBJ whole genome shotgun (WGS) entry which is preliminary data.</text>
</comment>
<organism evidence="1 2">
    <name type="scientific">Saccharopolyspora elongata</name>
    <dbReference type="NCBI Taxonomy" id="2530387"/>
    <lineage>
        <taxon>Bacteria</taxon>
        <taxon>Bacillati</taxon>
        <taxon>Actinomycetota</taxon>
        <taxon>Actinomycetes</taxon>
        <taxon>Pseudonocardiales</taxon>
        <taxon>Pseudonocardiaceae</taxon>
        <taxon>Saccharopolyspora</taxon>
    </lineage>
</organism>
<accession>A0A4R4YB05</accession>
<gene>
    <name evidence="1" type="ORF">E1288_33845</name>
</gene>
<dbReference type="RefSeq" id="WP_132492567.1">
    <property type="nucleotide sequence ID" value="NZ_SMKW01000063.1"/>
</dbReference>
<evidence type="ECO:0000313" key="1">
    <source>
        <dbReference type="EMBL" id="TDD41024.1"/>
    </source>
</evidence>
<protein>
    <submittedName>
        <fullName evidence="1">Uncharacterized protein</fullName>
    </submittedName>
</protein>
<evidence type="ECO:0000313" key="2">
    <source>
        <dbReference type="Proteomes" id="UP000294947"/>
    </source>
</evidence>
<dbReference type="Proteomes" id="UP000294947">
    <property type="component" value="Unassembled WGS sequence"/>
</dbReference>
<dbReference type="AlphaFoldDB" id="A0A4R4YB05"/>
<reference evidence="1 2" key="1">
    <citation type="submission" date="2019-03" db="EMBL/GenBank/DDBJ databases">
        <title>Draft genome sequences of novel Actinobacteria.</title>
        <authorList>
            <person name="Sahin N."/>
            <person name="Ay H."/>
            <person name="Saygin H."/>
        </authorList>
    </citation>
    <scope>NUCLEOTIDE SEQUENCE [LARGE SCALE GENOMIC DNA]</scope>
    <source>
        <strain evidence="1 2">7K502</strain>
    </source>
</reference>
<keyword evidence="2" id="KW-1185">Reference proteome</keyword>
<name>A0A4R4YB05_9PSEU</name>
<dbReference type="OrthoDB" id="275232at2"/>
<sequence length="319" mass="35574">MTQDEQDAARHELLLRFAPMLPDEVVWQARRWLVAGQWSHAVRLIAQVFREWNEPLPADTREVLLDGVDAAVAEAVGALDEAFDVSVVAWDFHGEDDPLSETYAAVVREYLESQPGTHTAWQAWRTPEGGPAEVARAMHLVETEGGMKPQVIAAELAERLWEAGLASPQVEVFRSDSPLDPYYHAPALVAGREIFGVSPEPTIELARFDEENEEREPAGPERESQVAYLNSGEPLTEEDDLVPDLLTDSEEPVVPVTLRTDGSWIWSDLTTYYLEKHGIALPPGLRAHIAESGPEARTPTRREWVAMVRMENAEQPTDA</sequence>
<proteinExistence type="predicted"/>